<dbReference type="Gene3D" id="3.40.470.10">
    <property type="entry name" value="Uracil-DNA glycosylase-like domain"/>
    <property type="match status" value="1"/>
</dbReference>
<keyword evidence="11" id="KW-0234">DNA repair</keyword>
<dbReference type="GO" id="GO:0046872">
    <property type="term" value="F:metal ion binding"/>
    <property type="evidence" value="ECO:0007669"/>
    <property type="project" value="UniProtKB-KW"/>
</dbReference>
<comment type="caution">
    <text evidence="13">The sequence shown here is derived from an EMBL/GenBank/DDBJ whole genome shotgun (WGS) entry which is preliminary data.</text>
</comment>
<comment type="similarity">
    <text evidence="2">Belongs to the uracil-DNA glycosylase (UDG) superfamily. Type 4 (UDGa) family.</text>
</comment>
<keyword evidence="6" id="KW-0479">Metal-binding</keyword>
<evidence type="ECO:0000259" key="12">
    <source>
        <dbReference type="SMART" id="SM00986"/>
    </source>
</evidence>
<feature type="domain" description="Uracil-DNA glycosylase-like" evidence="12">
    <location>
        <begin position="29"/>
        <end position="179"/>
    </location>
</feature>
<dbReference type="Pfam" id="PF03167">
    <property type="entry name" value="UDG"/>
    <property type="match status" value="1"/>
</dbReference>
<protein>
    <recommendedName>
        <fullName evidence="4">Type-4 uracil-DNA glycosylase</fullName>
        <ecNumber evidence="3">3.2.2.27</ecNumber>
    </recommendedName>
</protein>
<dbReference type="SUPFAM" id="SSF52141">
    <property type="entry name" value="Uracil-DNA glycosylase-like"/>
    <property type="match status" value="1"/>
</dbReference>
<evidence type="ECO:0000256" key="4">
    <source>
        <dbReference type="ARBA" id="ARBA00019403"/>
    </source>
</evidence>
<dbReference type="GO" id="GO:0004844">
    <property type="term" value="F:uracil DNA N-glycosylase activity"/>
    <property type="evidence" value="ECO:0007669"/>
    <property type="project" value="UniProtKB-EC"/>
</dbReference>
<evidence type="ECO:0000256" key="11">
    <source>
        <dbReference type="ARBA" id="ARBA00023204"/>
    </source>
</evidence>
<gene>
    <name evidence="13" type="ORF">APZ16_03650</name>
</gene>
<evidence type="ECO:0000256" key="6">
    <source>
        <dbReference type="ARBA" id="ARBA00022723"/>
    </source>
</evidence>
<name>A0A147K070_HADYE</name>
<reference evidence="13 14" key="1">
    <citation type="journal article" date="2016" name="Nat. Microbiol.">
        <title>Genomic inference of the metabolism of cosmopolitan subsurface Archaea, Hadesarchaea.</title>
        <authorList>
            <person name="Baker B.J."/>
            <person name="Saw J.H."/>
            <person name="Lind A.E."/>
            <person name="Lazar C.S."/>
            <person name="Hinrichs K.-U."/>
            <person name="Teske A.P."/>
            <person name="Ettema T.J."/>
        </authorList>
    </citation>
    <scope>NUCLEOTIDE SEQUENCE [LARGE SCALE GENOMIC DNA]</scope>
</reference>
<dbReference type="AlphaFoldDB" id="A0A147K070"/>
<dbReference type="Proteomes" id="UP000074294">
    <property type="component" value="Unassembled WGS sequence"/>
</dbReference>
<keyword evidence="9" id="KW-0408">Iron</keyword>
<dbReference type="PANTHER" id="PTHR33693">
    <property type="entry name" value="TYPE-5 URACIL-DNA GLYCOSYLASE"/>
    <property type="match status" value="1"/>
</dbReference>
<evidence type="ECO:0000256" key="8">
    <source>
        <dbReference type="ARBA" id="ARBA00022801"/>
    </source>
</evidence>
<evidence type="ECO:0000256" key="3">
    <source>
        <dbReference type="ARBA" id="ARBA00012030"/>
    </source>
</evidence>
<evidence type="ECO:0000313" key="14">
    <source>
        <dbReference type="Proteomes" id="UP000074294"/>
    </source>
</evidence>
<dbReference type="SMART" id="SM00986">
    <property type="entry name" value="UDG"/>
    <property type="match status" value="1"/>
</dbReference>
<dbReference type="EMBL" id="LQMQ01000010">
    <property type="protein sequence ID" value="KUO42138.1"/>
    <property type="molecule type" value="Genomic_DNA"/>
</dbReference>
<evidence type="ECO:0000256" key="5">
    <source>
        <dbReference type="ARBA" id="ARBA00022485"/>
    </source>
</evidence>
<keyword evidence="10" id="KW-0411">Iron-sulfur</keyword>
<dbReference type="GO" id="GO:0006281">
    <property type="term" value="P:DNA repair"/>
    <property type="evidence" value="ECO:0007669"/>
    <property type="project" value="UniProtKB-KW"/>
</dbReference>
<dbReference type="InterPro" id="IPR051536">
    <property type="entry name" value="UDG_Type-4/5"/>
</dbReference>
<dbReference type="InterPro" id="IPR036895">
    <property type="entry name" value="Uracil-DNA_glycosylase-like_sf"/>
</dbReference>
<evidence type="ECO:0000256" key="7">
    <source>
        <dbReference type="ARBA" id="ARBA00022763"/>
    </source>
</evidence>
<dbReference type="InterPro" id="IPR005122">
    <property type="entry name" value="Uracil-DNA_glycosylase-like"/>
</dbReference>
<dbReference type="STRING" id="1776334.APZ16_03650"/>
<proteinExistence type="inferred from homology"/>
<dbReference type="CDD" id="cd10030">
    <property type="entry name" value="UDG-F4_TTUDGA_SPO1dp_like"/>
    <property type="match status" value="1"/>
</dbReference>
<evidence type="ECO:0000256" key="2">
    <source>
        <dbReference type="ARBA" id="ARBA00006521"/>
    </source>
</evidence>
<accession>A0A147K070</accession>
<organism evidence="13 14">
    <name type="scientific">Hadarchaeum yellowstonense</name>
    <dbReference type="NCBI Taxonomy" id="1776334"/>
    <lineage>
        <taxon>Archaea</taxon>
        <taxon>Methanobacteriati</taxon>
        <taxon>Candidatus Hadarchaeota</taxon>
        <taxon>Candidatus Hadarchaeia</taxon>
        <taxon>Candidatus Hadarchaeales</taxon>
        <taxon>Candidatus Hadarchaeaceae</taxon>
        <taxon>Candidatus Hadarchaeum</taxon>
    </lineage>
</organism>
<evidence type="ECO:0000256" key="10">
    <source>
        <dbReference type="ARBA" id="ARBA00023014"/>
    </source>
</evidence>
<keyword evidence="8" id="KW-0378">Hydrolase</keyword>
<dbReference type="InterPro" id="IPR005273">
    <property type="entry name" value="Ura-DNA_glyco_family4"/>
</dbReference>
<evidence type="ECO:0000313" key="13">
    <source>
        <dbReference type="EMBL" id="KUO42138.1"/>
    </source>
</evidence>
<keyword evidence="7" id="KW-0227">DNA damage</keyword>
<dbReference type="EC" id="3.2.2.27" evidence="3"/>
<evidence type="ECO:0000256" key="9">
    <source>
        <dbReference type="ARBA" id="ARBA00023004"/>
    </source>
</evidence>
<dbReference type="PANTHER" id="PTHR33693:SF1">
    <property type="entry name" value="TYPE-4 URACIL-DNA GLYCOSYLASE"/>
    <property type="match status" value="1"/>
</dbReference>
<evidence type="ECO:0000256" key="1">
    <source>
        <dbReference type="ARBA" id="ARBA00001400"/>
    </source>
</evidence>
<dbReference type="NCBIfam" id="TIGR00758">
    <property type="entry name" value="UDG_fam4"/>
    <property type="match status" value="1"/>
</dbReference>
<dbReference type="SMART" id="SM00987">
    <property type="entry name" value="UreE_C"/>
    <property type="match status" value="1"/>
</dbReference>
<keyword evidence="5" id="KW-0004">4Fe-4S</keyword>
<sequence>MGIATEELERRIRSCTLCRLHRRRKNAVPGEGPLSARVMLVGEAPGRNEDLRGVPFCGAAGRFLDELLKIAGLKREEVYITNVVKCRPPQNRPPRDDEIEICVKNYLRKQLEIIRPELIVVLGRTAAKALLNEEVTMAVDHGKERKVRFSGRGIRAFVTYHPAAALYGAATRLKLREDFSRLAEIIKAMKA</sequence>
<dbReference type="GO" id="GO:0051539">
    <property type="term" value="F:4 iron, 4 sulfur cluster binding"/>
    <property type="evidence" value="ECO:0007669"/>
    <property type="project" value="UniProtKB-KW"/>
</dbReference>
<comment type="catalytic activity">
    <reaction evidence="1">
        <text>Hydrolyzes single-stranded DNA or mismatched double-stranded DNA and polynucleotides, releasing free uracil.</text>
        <dbReference type="EC" id="3.2.2.27"/>
    </reaction>
</comment>